<name>A0ABX6IKH9_9ACTN</name>
<dbReference type="Pfam" id="PF03446">
    <property type="entry name" value="NAD_binding_2"/>
    <property type="match status" value="1"/>
</dbReference>
<evidence type="ECO:0000313" key="7">
    <source>
        <dbReference type="Proteomes" id="UP001059836"/>
    </source>
</evidence>
<keyword evidence="2" id="KW-0560">Oxidoreductase</keyword>
<protein>
    <submittedName>
        <fullName evidence="6">NAD-binding protein</fullName>
    </submittedName>
</protein>
<organism evidence="6 7">
    <name type="scientific">Gordonia pseudamarae</name>
    <dbReference type="NCBI Taxonomy" id="2831662"/>
    <lineage>
        <taxon>Bacteria</taxon>
        <taxon>Bacillati</taxon>
        <taxon>Actinomycetota</taxon>
        <taxon>Actinomycetes</taxon>
        <taxon>Mycobacteriales</taxon>
        <taxon>Gordoniaceae</taxon>
        <taxon>Gordonia</taxon>
    </lineage>
</organism>
<evidence type="ECO:0000259" key="5">
    <source>
        <dbReference type="Pfam" id="PF14833"/>
    </source>
</evidence>
<dbReference type="SUPFAM" id="SSF48179">
    <property type="entry name" value="6-phosphogluconate dehydrogenase C-terminal domain-like"/>
    <property type="match status" value="1"/>
</dbReference>
<sequence>MSGNTIRLGYVGLGNIGGPMATSLAKWEGAMTVFDLSEKAVATLVDAGAAAADSLADLGARADIIGICVLNDAQVVQVVSGEGGLLSTAAPGTIIAIHSTISPRTAIDLAAEAAEKGVVVLDAPISGGAVAAQSGRLAVMVGGPREAYTRLKEPYKLTAEMLIHAGDEVGAGTRMKLARNLLHFIAFTATAEASRLAEAAGIDIAKLGKVVRHTDAITGGAGSIMLRETTAPIESDDFWYGIFAPVRTLGEKDLSLALDLGRELGVDLPLGEIALRDFAAAIGVPHIEGESA</sequence>
<dbReference type="InterPro" id="IPR029154">
    <property type="entry name" value="HIBADH-like_NADP-bd"/>
</dbReference>
<keyword evidence="3" id="KW-0520">NAD</keyword>
<accession>A0ABX6IKH9</accession>
<feature type="domain" description="3-hydroxyisobutyrate dehydrogenase-like NAD-binding" evidence="5">
    <location>
        <begin position="170"/>
        <end position="281"/>
    </location>
</feature>
<keyword evidence="7" id="KW-1185">Reference proteome</keyword>
<feature type="domain" description="6-phosphogluconate dehydrogenase NADP-binding" evidence="4">
    <location>
        <begin position="8"/>
        <end position="162"/>
    </location>
</feature>
<evidence type="ECO:0000256" key="1">
    <source>
        <dbReference type="ARBA" id="ARBA00009080"/>
    </source>
</evidence>
<reference evidence="6" key="1">
    <citation type="journal article" date="2021" name="Nat. Microbiol.">
        <title>Cocultivation of an ultrasmall environmental parasitic bacterium with lytic ability against bacteria associated with wastewater foams.</title>
        <authorList>
            <person name="Batinovic S."/>
            <person name="Rose J.J.A."/>
            <person name="Ratcliffe J."/>
            <person name="Seviour R.J."/>
            <person name="Petrovski S."/>
        </authorList>
    </citation>
    <scope>NUCLEOTIDE SEQUENCE</scope>
    <source>
        <strain evidence="6">CON9</strain>
    </source>
</reference>
<dbReference type="InterPro" id="IPR015815">
    <property type="entry name" value="HIBADH-related"/>
</dbReference>
<dbReference type="EMBL" id="CP045809">
    <property type="protein sequence ID" value="QHN36417.1"/>
    <property type="molecule type" value="Genomic_DNA"/>
</dbReference>
<dbReference type="Pfam" id="PF14833">
    <property type="entry name" value="NAD_binding_11"/>
    <property type="match status" value="1"/>
</dbReference>
<dbReference type="SUPFAM" id="SSF51735">
    <property type="entry name" value="NAD(P)-binding Rossmann-fold domains"/>
    <property type="match status" value="1"/>
</dbReference>
<dbReference type="Proteomes" id="UP001059836">
    <property type="component" value="Chromosome"/>
</dbReference>
<gene>
    <name evidence="6" type="ORF">GII31_17545</name>
</gene>
<comment type="similarity">
    <text evidence="1">Belongs to the HIBADH-related family.</text>
</comment>
<dbReference type="RefSeq" id="WP_213244672.1">
    <property type="nucleotide sequence ID" value="NZ_CP045806.1"/>
</dbReference>
<evidence type="ECO:0000313" key="6">
    <source>
        <dbReference type="EMBL" id="QHN36417.1"/>
    </source>
</evidence>
<evidence type="ECO:0000259" key="4">
    <source>
        <dbReference type="Pfam" id="PF03446"/>
    </source>
</evidence>
<dbReference type="Gene3D" id="3.40.50.720">
    <property type="entry name" value="NAD(P)-binding Rossmann-like Domain"/>
    <property type="match status" value="1"/>
</dbReference>
<dbReference type="InterPro" id="IPR008927">
    <property type="entry name" value="6-PGluconate_DH-like_C_sf"/>
</dbReference>
<dbReference type="InterPro" id="IPR013328">
    <property type="entry name" value="6PGD_dom2"/>
</dbReference>
<evidence type="ECO:0000256" key="2">
    <source>
        <dbReference type="ARBA" id="ARBA00023002"/>
    </source>
</evidence>
<dbReference type="InterPro" id="IPR006115">
    <property type="entry name" value="6PGDH_NADP-bd"/>
</dbReference>
<evidence type="ECO:0000256" key="3">
    <source>
        <dbReference type="ARBA" id="ARBA00023027"/>
    </source>
</evidence>
<dbReference type="PANTHER" id="PTHR43060">
    <property type="entry name" value="3-HYDROXYISOBUTYRATE DEHYDROGENASE-LIKE 1, MITOCHONDRIAL-RELATED"/>
    <property type="match status" value="1"/>
</dbReference>
<dbReference type="PIRSF" id="PIRSF000103">
    <property type="entry name" value="HIBADH"/>
    <property type="match status" value="1"/>
</dbReference>
<dbReference type="PANTHER" id="PTHR43060:SF15">
    <property type="entry name" value="3-HYDROXYISOBUTYRATE DEHYDROGENASE-LIKE 1, MITOCHONDRIAL-RELATED"/>
    <property type="match status" value="1"/>
</dbReference>
<proteinExistence type="inferred from homology"/>
<dbReference type="Gene3D" id="1.10.1040.10">
    <property type="entry name" value="N-(1-d-carboxylethyl)-l-norvaline Dehydrogenase, domain 2"/>
    <property type="match status" value="1"/>
</dbReference>
<dbReference type="InterPro" id="IPR036291">
    <property type="entry name" value="NAD(P)-bd_dom_sf"/>
</dbReference>